<evidence type="ECO:0000259" key="17">
    <source>
        <dbReference type="PROSITE" id="PS50945"/>
    </source>
</evidence>
<dbReference type="PROSITE" id="PS50945">
    <property type="entry name" value="I_LWEQ"/>
    <property type="match status" value="1"/>
</dbReference>
<dbReference type="Gene3D" id="1.20.1410.10">
    <property type="entry name" value="I/LWEQ domain"/>
    <property type="match status" value="1"/>
</dbReference>
<comment type="subunit">
    <text evidence="12">Homodimer. Interacts with actin; homodimerization promotes actin binding. Interacts with CLTB. Interacts with HIP1. Interacts (via ENTH and I/LWEQ domains) with BCL2L10.</text>
</comment>
<dbReference type="SUPFAM" id="SSF48464">
    <property type="entry name" value="ENTH/VHS domain"/>
    <property type="match status" value="1"/>
</dbReference>
<keyword evidence="7 14" id="KW-0175">Coiled coil</keyword>
<dbReference type="PANTHER" id="PTHR10407">
    <property type="entry name" value="HUNTINGTIN INTERACTING PROTEIN 1"/>
    <property type="match status" value="1"/>
</dbReference>
<dbReference type="InterPro" id="IPR013809">
    <property type="entry name" value="ENTH"/>
</dbReference>
<evidence type="ECO:0000256" key="15">
    <source>
        <dbReference type="SAM" id="MobiDB-lite"/>
    </source>
</evidence>
<dbReference type="GO" id="GO:0030837">
    <property type="term" value="P:negative regulation of actin filament polymerization"/>
    <property type="evidence" value="ECO:0007669"/>
    <property type="project" value="UniProtKB-ARBA"/>
</dbReference>
<comment type="similarity">
    <text evidence="3">Belongs to the SLA2 family.</text>
</comment>
<dbReference type="GO" id="GO:0061024">
    <property type="term" value="P:membrane organization"/>
    <property type="evidence" value="ECO:0007669"/>
    <property type="project" value="UniProtKB-ARBA"/>
</dbReference>
<keyword evidence="10" id="KW-0968">Cytoplasmic vesicle</keyword>
<dbReference type="CDD" id="cd17014">
    <property type="entry name" value="ANTH_N_HIP1R"/>
    <property type="match status" value="1"/>
</dbReference>
<dbReference type="Pfam" id="PF01608">
    <property type="entry name" value="I_LWEQ"/>
    <property type="match status" value="1"/>
</dbReference>
<dbReference type="GO" id="GO:0042803">
    <property type="term" value="F:protein homodimerization activity"/>
    <property type="evidence" value="ECO:0007669"/>
    <property type="project" value="UniProtKB-ARBA"/>
</dbReference>
<dbReference type="FunFam" id="1.25.40.90:FF:000012">
    <property type="entry name" value="Huntingtin interacting protein 1-related"/>
    <property type="match status" value="1"/>
</dbReference>
<proteinExistence type="evidence at protein level"/>
<dbReference type="GO" id="GO:0030100">
    <property type="term" value="P:regulation of endocytosis"/>
    <property type="evidence" value="ECO:0007669"/>
    <property type="project" value="UniProtKB-ARBA"/>
</dbReference>
<dbReference type="GO" id="GO:0030136">
    <property type="term" value="C:clathrin-coated vesicle"/>
    <property type="evidence" value="ECO:0007669"/>
    <property type="project" value="UniProtKB-ARBA"/>
</dbReference>
<dbReference type="Gene3D" id="1.20.5.1700">
    <property type="match status" value="1"/>
</dbReference>
<evidence type="ECO:0000256" key="6">
    <source>
        <dbReference type="ARBA" id="ARBA00022990"/>
    </source>
</evidence>
<dbReference type="Ensembl" id="ENSBTAT00000096681.1">
    <property type="protein sequence ID" value="ENSBTAP00000081187.1"/>
    <property type="gene ID" value="ENSBTAG00000021595.7"/>
</dbReference>
<dbReference type="SUPFAM" id="SSF109885">
    <property type="entry name" value="I/LWEQ domain"/>
    <property type="match status" value="1"/>
</dbReference>
<dbReference type="GO" id="GO:0005543">
    <property type="term" value="F:phospholipid binding"/>
    <property type="evidence" value="ECO:0007669"/>
    <property type="project" value="InterPro"/>
</dbReference>
<evidence type="ECO:0000256" key="14">
    <source>
        <dbReference type="SAM" id="Coils"/>
    </source>
</evidence>
<dbReference type="GeneID" id="508291"/>
<evidence type="ECO:0000256" key="5">
    <source>
        <dbReference type="ARBA" id="ARBA00022583"/>
    </source>
</evidence>
<dbReference type="GlyGen" id="A0AAA9SBB5">
    <property type="glycosylation" value="1 site"/>
</dbReference>
<reference evidence="18" key="2">
    <citation type="submission" date="2025-08" db="UniProtKB">
        <authorList>
            <consortium name="Ensembl"/>
        </authorList>
    </citation>
    <scope>IDENTIFICATION</scope>
    <source>
        <strain evidence="18">Hereford</strain>
    </source>
</reference>
<dbReference type="GO" id="GO:0051050">
    <property type="term" value="P:positive regulation of transport"/>
    <property type="evidence" value="ECO:0007669"/>
    <property type="project" value="UniProtKB-ARBA"/>
</dbReference>
<dbReference type="SMART" id="SM00307">
    <property type="entry name" value="ILWEQ"/>
    <property type="match status" value="1"/>
</dbReference>
<evidence type="ECO:0000256" key="9">
    <source>
        <dbReference type="ARBA" id="ARBA00023203"/>
    </source>
</evidence>
<keyword evidence="9" id="KW-0009">Actin-binding</keyword>
<dbReference type="FunFam" id="1.20.5.1700:FF:000002">
    <property type="entry name" value="Huntingtin interacting protein 1"/>
    <property type="match status" value="1"/>
</dbReference>
<dbReference type="AlphaFoldDB" id="A0AAA9SBB5"/>
<name>A0AAA9SBB5_BOVIN</name>
<evidence type="ECO:0000256" key="8">
    <source>
        <dbReference type="ARBA" id="ARBA00023136"/>
    </source>
</evidence>
<keyword evidence="6" id="KW-0007">Acetylation</keyword>
<evidence type="ECO:0000256" key="3">
    <source>
        <dbReference type="ARBA" id="ARBA00010135"/>
    </source>
</evidence>
<dbReference type="Pfam" id="PF07651">
    <property type="entry name" value="ANTH"/>
    <property type="match status" value="1"/>
</dbReference>
<dbReference type="InterPro" id="IPR011417">
    <property type="entry name" value="ANTH_dom"/>
</dbReference>
<dbReference type="GO" id="GO:0030276">
    <property type="term" value="F:clathrin binding"/>
    <property type="evidence" value="ECO:0007669"/>
    <property type="project" value="InterPro"/>
</dbReference>
<feature type="domain" description="ENTH" evidence="16">
    <location>
        <begin position="1"/>
        <end position="123"/>
    </location>
</feature>
<evidence type="ECO:0000256" key="11">
    <source>
        <dbReference type="ARBA" id="ARBA00059997"/>
    </source>
</evidence>
<gene>
    <name evidence="18" type="primary">HIP1R</name>
</gene>
<dbReference type="InterPro" id="IPR030224">
    <property type="entry name" value="Sla2_fam"/>
</dbReference>
<feature type="region of interest" description="Disordered" evidence="15">
    <location>
        <begin position="986"/>
        <end position="1038"/>
    </location>
</feature>
<feature type="compositionally biased region" description="Basic and acidic residues" evidence="15">
    <location>
        <begin position="1020"/>
        <end position="1030"/>
    </location>
</feature>
<accession>A0AAA9SBB5</accession>
<evidence type="ECO:0000256" key="7">
    <source>
        <dbReference type="ARBA" id="ARBA00023054"/>
    </source>
</evidence>
<comment type="function">
    <text evidence="11">Component of clathrin-coated pits and vesicles, that may link the endocytic machinery to the actin cytoskeleton. Binds 3-phosphoinositides (via ENTH domain). May act through the ENTH domain to promote cell survival by stabilizing receptor tyrosine kinases following ligand-induced endocytosis.</text>
</comment>
<dbReference type="PANTHER" id="PTHR10407:SF10">
    <property type="entry name" value="HUNTINGTIN-INTERACTING PROTEIN 1-RELATED PROTEIN"/>
    <property type="match status" value="1"/>
</dbReference>
<dbReference type="CTD" id="9026"/>
<keyword evidence="4" id="KW-0963">Cytoplasm</keyword>
<evidence type="ECO:0007829" key="20">
    <source>
        <dbReference type="PeptideAtlas" id="A0AAA9SBB5"/>
    </source>
</evidence>
<evidence type="ECO:0000256" key="2">
    <source>
        <dbReference type="ARBA" id="ARBA00004556"/>
    </source>
</evidence>
<dbReference type="FunFam" id="1.20.1410.10:FF:000002">
    <property type="entry name" value="Huntingtin interacting protein 1"/>
    <property type="match status" value="1"/>
</dbReference>
<dbReference type="GO" id="GO:0006898">
    <property type="term" value="P:receptor-mediated endocytosis"/>
    <property type="evidence" value="ECO:0007669"/>
    <property type="project" value="UniProtKB-ARBA"/>
</dbReference>
<dbReference type="Proteomes" id="UP000009136">
    <property type="component" value="Chromosome 17"/>
</dbReference>
<dbReference type="Pfam" id="PF16515">
    <property type="entry name" value="HIP1_clath_bdg"/>
    <property type="match status" value="1"/>
</dbReference>
<dbReference type="GeneTree" id="ENSGT00940000153594"/>
<dbReference type="InterPro" id="IPR008942">
    <property type="entry name" value="ENTH_VHS"/>
</dbReference>
<organism evidence="18 19">
    <name type="scientific">Bos taurus</name>
    <name type="common">Bovine</name>
    <dbReference type="NCBI Taxonomy" id="9913"/>
    <lineage>
        <taxon>Eukaryota</taxon>
        <taxon>Metazoa</taxon>
        <taxon>Chordata</taxon>
        <taxon>Craniata</taxon>
        <taxon>Vertebrata</taxon>
        <taxon>Euteleostomi</taxon>
        <taxon>Mammalia</taxon>
        <taxon>Eutheria</taxon>
        <taxon>Laurasiatheria</taxon>
        <taxon>Artiodactyla</taxon>
        <taxon>Ruminantia</taxon>
        <taxon>Pecora</taxon>
        <taxon>Bovidae</taxon>
        <taxon>Bovinae</taxon>
        <taxon>Bos</taxon>
    </lineage>
</organism>
<reference evidence="18" key="3">
    <citation type="submission" date="2025-09" db="UniProtKB">
        <authorList>
            <consortium name="Ensembl"/>
        </authorList>
    </citation>
    <scope>IDENTIFICATION</scope>
    <source>
        <strain evidence="18">Hereford</strain>
    </source>
</reference>
<dbReference type="Gene3D" id="1.25.40.90">
    <property type="match status" value="1"/>
</dbReference>
<dbReference type="InterPro" id="IPR002558">
    <property type="entry name" value="ILWEQ_dom"/>
</dbReference>
<feature type="coiled-coil region" evidence="14">
    <location>
        <begin position="943"/>
        <end position="979"/>
    </location>
</feature>
<evidence type="ECO:0000313" key="19">
    <source>
        <dbReference type="Proteomes" id="UP000009136"/>
    </source>
</evidence>
<evidence type="ECO:0000256" key="10">
    <source>
        <dbReference type="ARBA" id="ARBA00023329"/>
    </source>
</evidence>
<feature type="region of interest" description="Disordered" evidence="15">
    <location>
        <begin position="555"/>
        <end position="583"/>
    </location>
</feature>
<evidence type="ECO:0000259" key="16">
    <source>
        <dbReference type="PROSITE" id="PS50942"/>
    </source>
</evidence>
<dbReference type="Gene3D" id="6.10.250.920">
    <property type="match status" value="1"/>
</dbReference>
<feature type="domain" description="I/LWEQ" evidence="17">
    <location>
        <begin position="743"/>
        <end position="984"/>
    </location>
</feature>
<dbReference type="SMART" id="SM00273">
    <property type="entry name" value="ENTH"/>
    <property type="match status" value="1"/>
</dbReference>
<comment type="subcellular location">
    <subcellularLocation>
        <location evidence="2">Cytoplasm</location>
        <location evidence="2">Perinuclear region</location>
    </subcellularLocation>
    <subcellularLocation>
        <location evidence="1">Cytoplasmic vesicle membrane</location>
    </subcellularLocation>
</comment>
<feature type="compositionally biased region" description="Basic and acidic residues" evidence="15">
    <location>
        <begin position="555"/>
        <end position="580"/>
    </location>
</feature>
<evidence type="ECO:0000256" key="1">
    <source>
        <dbReference type="ARBA" id="ARBA00004156"/>
    </source>
</evidence>
<feature type="coiled-coil region" evidence="14">
    <location>
        <begin position="321"/>
        <end position="439"/>
    </location>
</feature>
<keyword evidence="20" id="KW-1267">Proteomics identification</keyword>
<keyword evidence="19" id="KW-1185">Reference proteome</keyword>
<dbReference type="PROSITE" id="PS50942">
    <property type="entry name" value="ENTH"/>
    <property type="match status" value="1"/>
</dbReference>
<reference evidence="18" key="1">
    <citation type="submission" date="2018-03" db="EMBL/GenBank/DDBJ databases">
        <title>ARS-UCD1.2.</title>
        <authorList>
            <person name="Rosen B.D."/>
            <person name="Bickhart D.M."/>
            <person name="Koren S."/>
            <person name="Schnabel R.D."/>
            <person name="Hall R."/>
            <person name="Zimin A."/>
            <person name="Dreischer C."/>
            <person name="Schultheiss S."/>
            <person name="Schroeder S.G."/>
            <person name="Elsik C.G."/>
            <person name="Couldrey C."/>
            <person name="Liu G.E."/>
            <person name="Van Tassell C.P."/>
            <person name="Phillippy A.M."/>
            <person name="Smith T.P.L."/>
            <person name="Medrano J.F."/>
        </authorList>
    </citation>
    <scope>NUCLEOTIDE SEQUENCE [LARGE SCALE GENOMIC DNA]</scope>
    <source>
        <strain evidence="18">Hereford</strain>
    </source>
</reference>
<dbReference type="RefSeq" id="XP_059732333.1">
    <property type="nucleotide sequence ID" value="XM_059876350.1"/>
</dbReference>
<sequence length="1038" mass="116162">MNEAISISKAINTQEAPVKEKHARRIILGTHHEKGAFTFWSYAIGLPLPSSAILSWKFCHVLHKVLRDGHPNVLHDCQRYRSNIREIGDLWGHLHDRYGQLVNIYTKLLLTKIAFHLKHPQFPAGLEVTDEVLEKAAGTDVNNIFQLTVEMFDYMDCELKLSESVFRQLNTAIAVSQMSSGQCRLAPLIQVIQDCSHLYHYTVKLMFKLHSCLPADTLQGHRDRFHEQFHSLRNFFRRASDMLYFKRLIQIPRLPEGPPNFLRASALAEHIKPVVVIPEEAPEDEEPENLIEISTGPPAGEPAVVADLFEQTFGPPNGSMKDDRDLQIEALKREVEMLRSELDKIKLEAQRFISQLKGQVNALEAELEEQRKQKQKALVDNEQLRHELAQLRAAQVEGERNQGLREEAEKKASATEARYNKLKEKHSELVNTHAELLRKNADTAKQLTVTQQSQEEVARVKEQLVFQVEQVKRESEMKLEEQSDQLEKLKRELEAKAGELVRVQEALSRTEQSGSELSSRLDALSADRDELSRVVQQREADLLAAQSLAREKEAALSQERQRISRERDELQGRLADKESQEQGLQQRLLDEQFAMLRATAAEAERILQDAVGKLDDPLHLRCTSSPDYLVSRAQAALDAVSALEKGHAQYLTSRADASGLVAALTRFSHLTADTIVHGSATSHLAPTDPADRLIDTCRECGARALELMGQLQEQQALLQARPGLVRTPLQGILQLGQELKPKSLDVREEELGAMVDKEMAATSAAIEDAVRRIEDMMNQARHASSGVKLEVNERILNSCTDLMKAIRLLVTASTSLQKEIVESGRGAATQQEFYAKNSRWTEGLISASKAVGWGATQLVESADKVVLHTGKYEELIVCSHEIAASTAQLVAASKVKADKHSPHLSRLQECSRTVNEMAANVVASTKSGQEQVEDRDTMDFSGLSLIKLKKQEMETQVRALELEKTLEVERVRLGELRRQHYLLAGAVGTPGEEEPSQPSATPHSGTKKPPLAQKPTVAPRQDHQLDKKDGSYAAQVVN</sequence>
<dbReference type="GO" id="GO:0051130">
    <property type="term" value="P:positive regulation of cellular component organization"/>
    <property type="evidence" value="ECO:0007669"/>
    <property type="project" value="UniProtKB-ARBA"/>
</dbReference>
<dbReference type="GO" id="GO:0048471">
    <property type="term" value="C:perinuclear region of cytoplasm"/>
    <property type="evidence" value="ECO:0007669"/>
    <property type="project" value="UniProtKB-SubCell"/>
</dbReference>
<evidence type="ECO:0000313" key="18">
    <source>
        <dbReference type="Ensembl" id="ENSBTAP00000081187.1"/>
    </source>
</evidence>
<evidence type="ECO:0000256" key="4">
    <source>
        <dbReference type="ARBA" id="ARBA00022490"/>
    </source>
</evidence>
<keyword evidence="5" id="KW-0254">Endocytosis</keyword>
<evidence type="ECO:0000256" key="13">
    <source>
        <dbReference type="ARBA" id="ARBA00073599"/>
    </source>
</evidence>
<dbReference type="GO" id="GO:0051015">
    <property type="term" value="F:actin filament binding"/>
    <property type="evidence" value="ECO:0007669"/>
    <property type="project" value="UniProtKB-ARBA"/>
</dbReference>
<protein>
    <recommendedName>
        <fullName evidence="13">Huntingtin-interacting protein 1-related protein</fullName>
    </recommendedName>
</protein>
<dbReference type="InterPro" id="IPR035964">
    <property type="entry name" value="I/LWEQ_dom_sf"/>
</dbReference>
<dbReference type="GO" id="GO:0030659">
    <property type="term" value="C:cytoplasmic vesicle membrane"/>
    <property type="evidence" value="ECO:0007669"/>
    <property type="project" value="UniProtKB-SubCell"/>
</dbReference>
<dbReference type="InterPro" id="IPR032422">
    <property type="entry name" value="HIP1_clath-bd"/>
</dbReference>
<keyword evidence="8" id="KW-0472">Membrane</keyword>
<evidence type="ECO:0000256" key="12">
    <source>
        <dbReference type="ARBA" id="ARBA00061714"/>
    </source>
</evidence>